<keyword evidence="3" id="KW-0808">Transferase</keyword>
<comment type="similarity">
    <text evidence="1">Belongs to the glycosyltransferase 2 family.</text>
</comment>
<keyword evidence="6" id="KW-1185">Reference proteome</keyword>
<dbReference type="OrthoDB" id="761861at2"/>
<keyword evidence="2" id="KW-0328">Glycosyltransferase</keyword>
<dbReference type="PANTHER" id="PTHR43179">
    <property type="entry name" value="RHAMNOSYLTRANSFERASE WBBL"/>
    <property type="match status" value="1"/>
</dbReference>
<dbReference type="Pfam" id="PF02709">
    <property type="entry name" value="Glyco_transf_7C"/>
    <property type="match status" value="1"/>
</dbReference>
<dbReference type="Proteomes" id="UP000193431">
    <property type="component" value="Chromosome"/>
</dbReference>
<dbReference type="EMBL" id="CP019344">
    <property type="protein sequence ID" value="ARN76897.1"/>
    <property type="molecule type" value="Genomic_DNA"/>
</dbReference>
<protein>
    <recommendedName>
        <fullName evidence="4">Galactosyltransferase C-terminal domain-containing protein</fullName>
    </recommendedName>
</protein>
<gene>
    <name evidence="5" type="ORF">BST97_02145</name>
</gene>
<accession>A0A1W6MH42</accession>
<evidence type="ECO:0000313" key="5">
    <source>
        <dbReference type="EMBL" id="ARN76897.1"/>
    </source>
</evidence>
<dbReference type="RefSeq" id="WP_085765697.1">
    <property type="nucleotide sequence ID" value="NZ_CP019344.1"/>
</dbReference>
<feature type="domain" description="Galactosyltransferase C-terminal" evidence="4">
    <location>
        <begin position="156"/>
        <end position="188"/>
    </location>
</feature>
<dbReference type="SUPFAM" id="SSF53448">
    <property type="entry name" value="Nucleotide-diphospho-sugar transferases"/>
    <property type="match status" value="1"/>
</dbReference>
<name>A0A1W6MH42_9FLAO</name>
<dbReference type="GO" id="GO:0016757">
    <property type="term" value="F:glycosyltransferase activity"/>
    <property type="evidence" value="ECO:0007669"/>
    <property type="project" value="UniProtKB-KW"/>
</dbReference>
<sequence length="285" mass="33157">MKSTLITIHYDREIQLNNLLRGLSLGTNVPDEVIVINMGQKPNIYKDYNLNLKIEQIEGDDRARLPIGQSRNLGAKLASFETLHFLDVDCIPDKFYIEKMNDGLLNQNGLFMGTPKYLFDEVSEDFTFNELEKQSTEHHKRPSVKGIERSNDAGLFWSLCFSISRSSFKKLGGFDEGYYGYGGEDTDLSFTCKKLNFPFFLTEAVAYHQQHGFYKPPVDKLQAIVDNCNYFYSKWNHWPMDKHLKAFAEYGYVDWEENQKKPIKVINKPDQFSIEQFYIKDIPYA</sequence>
<reference evidence="5 6" key="1">
    <citation type="submission" date="2016-11" db="EMBL/GenBank/DDBJ databases">
        <title>Trade-off between light-utilization and light-protection in marine flavobacteria.</title>
        <authorList>
            <person name="Kumagai Y."/>
        </authorList>
    </citation>
    <scope>NUCLEOTIDE SEQUENCE [LARGE SCALE GENOMIC DNA]</scope>
    <source>
        <strain evidence="5 6">JCM 13191</strain>
    </source>
</reference>
<organism evidence="5 6">
    <name type="scientific">Nonlabens spongiae</name>
    <dbReference type="NCBI Taxonomy" id="331648"/>
    <lineage>
        <taxon>Bacteria</taxon>
        <taxon>Pseudomonadati</taxon>
        <taxon>Bacteroidota</taxon>
        <taxon>Flavobacteriia</taxon>
        <taxon>Flavobacteriales</taxon>
        <taxon>Flavobacteriaceae</taxon>
        <taxon>Nonlabens</taxon>
    </lineage>
</organism>
<evidence type="ECO:0000256" key="1">
    <source>
        <dbReference type="ARBA" id="ARBA00006739"/>
    </source>
</evidence>
<evidence type="ECO:0000313" key="6">
    <source>
        <dbReference type="Proteomes" id="UP000193431"/>
    </source>
</evidence>
<dbReference type="PANTHER" id="PTHR43179:SF12">
    <property type="entry name" value="GALACTOFURANOSYLTRANSFERASE GLFT2"/>
    <property type="match status" value="1"/>
</dbReference>
<evidence type="ECO:0000259" key="4">
    <source>
        <dbReference type="Pfam" id="PF02709"/>
    </source>
</evidence>
<dbReference type="Gene3D" id="3.90.550.10">
    <property type="entry name" value="Spore Coat Polysaccharide Biosynthesis Protein SpsA, Chain A"/>
    <property type="match status" value="1"/>
</dbReference>
<dbReference type="InterPro" id="IPR029044">
    <property type="entry name" value="Nucleotide-diphossugar_trans"/>
</dbReference>
<evidence type="ECO:0000256" key="3">
    <source>
        <dbReference type="ARBA" id="ARBA00022679"/>
    </source>
</evidence>
<dbReference type="AlphaFoldDB" id="A0A1W6MH42"/>
<evidence type="ECO:0000256" key="2">
    <source>
        <dbReference type="ARBA" id="ARBA00022676"/>
    </source>
</evidence>
<proteinExistence type="inferred from homology"/>
<dbReference type="InterPro" id="IPR027791">
    <property type="entry name" value="Galactosyl_T_C"/>
</dbReference>
<dbReference type="STRING" id="331648.BST97_02145"/>